<proteinExistence type="predicted"/>
<dbReference type="AlphaFoldDB" id="A0A1I3X980"/>
<dbReference type="Proteomes" id="UP000183557">
    <property type="component" value="Unassembled WGS sequence"/>
</dbReference>
<evidence type="ECO:0000313" key="1">
    <source>
        <dbReference type="EMBL" id="SFK16124.1"/>
    </source>
</evidence>
<accession>A0A1I3X980</accession>
<organism evidence="1 2">
    <name type="scientific">Halobacillus dabanensis</name>
    <dbReference type="NCBI Taxonomy" id="240302"/>
    <lineage>
        <taxon>Bacteria</taxon>
        <taxon>Bacillati</taxon>
        <taxon>Bacillota</taxon>
        <taxon>Bacilli</taxon>
        <taxon>Bacillales</taxon>
        <taxon>Bacillaceae</taxon>
        <taxon>Halobacillus</taxon>
    </lineage>
</organism>
<gene>
    <name evidence="1" type="ORF">SAMN04487936_10876</name>
</gene>
<sequence>MKIEDNLRMMKEIHTVCWICKTELREEEVCKVTDGQSLYVDVCFDCYGIKGRIGGFVEKAHSKKSGIGYHNKR</sequence>
<dbReference type="EMBL" id="FOSB01000008">
    <property type="protein sequence ID" value="SFK16124.1"/>
    <property type="molecule type" value="Genomic_DNA"/>
</dbReference>
<reference evidence="2" key="1">
    <citation type="submission" date="2016-10" db="EMBL/GenBank/DDBJ databases">
        <authorList>
            <person name="Varghese N."/>
            <person name="Submissions S."/>
        </authorList>
    </citation>
    <scope>NUCLEOTIDE SEQUENCE [LARGE SCALE GENOMIC DNA]</scope>
    <source>
        <strain evidence="2">CGMCC 1.3704</strain>
    </source>
</reference>
<dbReference type="RefSeq" id="WP_075037222.1">
    <property type="nucleotide sequence ID" value="NZ_FOSB01000008.1"/>
</dbReference>
<keyword evidence="2" id="KW-1185">Reference proteome</keyword>
<protein>
    <submittedName>
        <fullName evidence="1">Uncharacterized protein</fullName>
    </submittedName>
</protein>
<evidence type="ECO:0000313" key="2">
    <source>
        <dbReference type="Proteomes" id="UP000183557"/>
    </source>
</evidence>
<name>A0A1I3X980_HALDA</name>
<dbReference type="OrthoDB" id="2973755at2"/>